<protein>
    <submittedName>
        <fullName evidence="2">Uncharacterized protein</fullName>
    </submittedName>
</protein>
<dbReference type="Proteomes" id="UP000192578">
    <property type="component" value="Unassembled WGS sequence"/>
</dbReference>
<reference evidence="3" key="1">
    <citation type="submission" date="2017-01" db="EMBL/GenBank/DDBJ databases">
        <title>Comparative genomics of anhydrobiosis in the tardigrade Hypsibius dujardini.</title>
        <authorList>
            <person name="Yoshida Y."/>
            <person name="Koutsovoulos G."/>
            <person name="Laetsch D."/>
            <person name="Stevens L."/>
            <person name="Kumar S."/>
            <person name="Horikawa D."/>
            <person name="Ishino K."/>
            <person name="Komine S."/>
            <person name="Tomita M."/>
            <person name="Blaxter M."/>
            <person name="Arakawa K."/>
        </authorList>
    </citation>
    <scope>NUCLEOTIDE SEQUENCE [LARGE SCALE GENOMIC DNA]</scope>
    <source>
        <strain evidence="3">Z151</strain>
    </source>
</reference>
<comment type="caution">
    <text evidence="2">The sequence shown here is derived from an EMBL/GenBank/DDBJ whole genome shotgun (WGS) entry which is preliminary data.</text>
</comment>
<organism evidence="2 3">
    <name type="scientific">Hypsibius exemplaris</name>
    <name type="common">Freshwater tardigrade</name>
    <dbReference type="NCBI Taxonomy" id="2072580"/>
    <lineage>
        <taxon>Eukaryota</taxon>
        <taxon>Metazoa</taxon>
        <taxon>Ecdysozoa</taxon>
        <taxon>Tardigrada</taxon>
        <taxon>Eutardigrada</taxon>
        <taxon>Parachela</taxon>
        <taxon>Hypsibioidea</taxon>
        <taxon>Hypsibiidae</taxon>
        <taxon>Hypsibius</taxon>
    </lineage>
</organism>
<feature type="region of interest" description="Disordered" evidence="1">
    <location>
        <begin position="25"/>
        <end position="51"/>
    </location>
</feature>
<sequence>MNRLILSTSKLFALQPVRAKIHWERAASHQPASSKRHLEPDSKAENGMNDLEDPLVKSLQREDKAFKGPAEVLHEVYDHDLYDEKLLREVRAPAEEKFHKRILCPLIRLEKWSASWVWSFNEAHPEKYDGEHNALNVDHNPKNELERTERLNVASGARSDKKGNTMSDYTPS</sequence>
<evidence type="ECO:0000313" key="2">
    <source>
        <dbReference type="EMBL" id="OQV13184.1"/>
    </source>
</evidence>
<evidence type="ECO:0000313" key="3">
    <source>
        <dbReference type="Proteomes" id="UP000192578"/>
    </source>
</evidence>
<feature type="compositionally biased region" description="Basic and acidic residues" evidence="1">
    <location>
        <begin position="139"/>
        <end position="150"/>
    </location>
</feature>
<name>A0A1W0WD99_HYPEX</name>
<proteinExistence type="predicted"/>
<dbReference type="AlphaFoldDB" id="A0A1W0WD99"/>
<gene>
    <name evidence="2" type="ORF">BV898_12612</name>
</gene>
<dbReference type="EMBL" id="MTYJ01000129">
    <property type="protein sequence ID" value="OQV13184.1"/>
    <property type="molecule type" value="Genomic_DNA"/>
</dbReference>
<accession>A0A1W0WD99</accession>
<feature type="region of interest" description="Disordered" evidence="1">
    <location>
        <begin position="131"/>
        <end position="172"/>
    </location>
</feature>
<keyword evidence="3" id="KW-1185">Reference proteome</keyword>
<evidence type="ECO:0000256" key="1">
    <source>
        <dbReference type="SAM" id="MobiDB-lite"/>
    </source>
</evidence>